<organism evidence="2 3">
    <name type="scientific">Microbacterium mangrovi</name>
    <dbReference type="NCBI Taxonomy" id="1348253"/>
    <lineage>
        <taxon>Bacteria</taxon>
        <taxon>Bacillati</taxon>
        <taxon>Actinomycetota</taxon>
        <taxon>Actinomycetes</taxon>
        <taxon>Micrococcales</taxon>
        <taxon>Microbacteriaceae</taxon>
        <taxon>Microbacterium</taxon>
    </lineage>
</organism>
<reference evidence="2 3" key="1">
    <citation type="submission" date="2014-11" db="EMBL/GenBank/DDBJ databases">
        <title>Genome sequence of Microbacterium mangrovi MUSC 115(T).</title>
        <authorList>
            <person name="Lee L.-H."/>
        </authorList>
    </citation>
    <scope>NUCLEOTIDE SEQUENCE [LARGE SCALE GENOMIC DNA]</scope>
    <source>
        <strain evidence="2 3">MUSC 115</strain>
    </source>
</reference>
<accession>A0A0B2A8U9</accession>
<comment type="caution">
    <text evidence="2">The sequence shown here is derived from an EMBL/GenBank/DDBJ whole genome shotgun (WGS) entry which is preliminary data.</text>
</comment>
<gene>
    <name evidence="2" type="ORF">LK09_01345</name>
</gene>
<evidence type="ECO:0000256" key="1">
    <source>
        <dbReference type="SAM" id="MobiDB-lite"/>
    </source>
</evidence>
<name>A0A0B2A8U9_9MICO</name>
<dbReference type="Proteomes" id="UP000031030">
    <property type="component" value="Unassembled WGS sequence"/>
</dbReference>
<evidence type="ECO:0000313" key="2">
    <source>
        <dbReference type="EMBL" id="KHK99988.1"/>
    </source>
</evidence>
<dbReference type="AlphaFoldDB" id="A0A0B2A8U9"/>
<dbReference type="EMBL" id="JTDK01000001">
    <property type="protein sequence ID" value="KHK99988.1"/>
    <property type="molecule type" value="Genomic_DNA"/>
</dbReference>
<protein>
    <submittedName>
        <fullName evidence="2">Uncharacterized protein</fullName>
    </submittedName>
</protein>
<proteinExistence type="predicted"/>
<sequence>MQPQSLVDLSEQLRLNPSDDPPPGGDGNAAQVSCRGDLSVIAALRGDILRDPQHRDGTR</sequence>
<evidence type="ECO:0000313" key="3">
    <source>
        <dbReference type="Proteomes" id="UP000031030"/>
    </source>
</evidence>
<dbReference type="STRING" id="1348253.LK09_01345"/>
<feature type="region of interest" description="Disordered" evidence="1">
    <location>
        <begin position="1"/>
        <end position="32"/>
    </location>
</feature>
<keyword evidence="3" id="KW-1185">Reference proteome</keyword>